<reference evidence="3" key="1">
    <citation type="submission" date="2017-01" db="EMBL/GenBank/DDBJ databases">
        <authorList>
            <person name="Varghese N."/>
            <person name="Submissions S."/>
        </authorList>
    </citation>
    <scope>NUCLEOTIDE SEQUENCE [LARGE SCALE GENOMIC DNA]</scope>
    <source>
        <strain evidence="3">DSM 46698</strain>
    </source>
</reference>
<dbReference type="Gene3D" id="3.30.70.1430">
    <property type="entry name" value="Multidrug efflux transporter AcrB pore domain"/>
    <property type="match status" value="2"/>
</dbReference>
<organism evidence="2 3">
    <name type="scientific">Belliella pelovolcani</name>
    <dbReference type="NCBI Taxonomy" id="529505"/>
    <lineage>
        <taxon>Bacteria</taxon>
        <taxon>Pseudomonadati</taxon>
        <taxon>Bacteroidota</taxon>
        <taxon>Cytophagia</taxon>
        <taxon>Cytophagales</taxon>
        <taxon>Cyclobacteriaceae</taxon>
        <taxon>Belliella</taxon>
    </lineage>
</organism>
<feature type="transmembrane region" description="Helical" evidence="1">
    <location>
        <begin position="974"/>
        <end position="997"/>
    </location>
</feature>
<feature type="transmembrane region" description="Helical" evidence="1">
    <location>
        <begin position="329"/>
        <end position="347"/>
    </location>
</feature>
<dbReference type="STRING" id="529505.SAMN05421761_10641"/>
<proteinExistence type="predicted"/>
<dbReference type="SUPFAM" id="SSF82714">
    <property type="entry name" value="Multidrug efflux transporter AcrB TolC docking domain, DN and DC subdomains"/>
    <property type="match status" value="1"/>
</dbReference>
<dbReference type="AlphaFoldDB" id="A0A1N7MFC7"/>
<feature type="transmembrane region" description="Helical" evidence="1">
    <location>
        <begin position="381"/>
        <end position="402"/>
    </location>
</feature>
<dbReference type="PANTHER" id="PTHR32063">
    <property type="match status" value="1"/>
</dbReference>
<evidence type="ECO:0000313" key="3">
    <source>
        <dbReference type="Proteomes" id="UP000186026"/>
    </source>
</evidence>
<dbReference type="SUPFAM" id="SSF82866">
    <property type="entry name" value="Multidrug efflux transporter AcrB transmembrane domain"/>
    <property type="match status" value="2"/>
</dbReference>
<feature type="transmembrane region" description="Helical" evidence="1">
    <location>
        <begin position="354"/>
        <end position="375"/>
    </location>
</feature>
<dbReference type="Pfam" id="PF00873">
    <property type="entry name" value="ACR_tran"/>
    <property type="match status" value="2"/>
</dbReference>
<feature type="transmembrane region" description="Helical" evidence="1">
    <location>
        <begin position="1003"/>
        <end position="1032"/>
    </location>
</feature>
<evidence type="ECO:0000256" key="1">
    <source>
        <dbReference type="SAM" id="Phobius"/>
    </source>
</evidence>
<dbReference type="GO" id="GO:0005886">
    <property type="term" value="C:plasma membrane"/>
    <property type="evidence" value="ECO:0007669"/>
    <property type="project" value="TreeGrafter"/>
</dbReference>
<name>A0A1N7MFC7_9BACT</name>
<feature type="transmembrane region" description="Helical" evidence="1">
    <location>
        <begin position="934"/>
        <end position="953"/>
    </location>
</feature>
<feature type="transmembrane region" description="Helical" evidence="1">
    <location>
        <begin position="880"/>
        <end position="898"/>
    </location>
</feature>
<keyword evidence="1" id="KW-0812">Transmembrane</keyword>
<feature type="transmembrane region" description="Helical" evidence="1">
    <location>
        <begin position="905"/>
        <end position="928"/>
    </location>
</feature>
<feature type="transmembrane region" description="Helical" evidence="1">
    <location>
        <begin position="511"/>
        <end position="530"/>
    </location>
</feature>
<dbReference type="Gene3D" id="3.30.70.1320">
    <property type="entry name" value="Multidrug efflux transporter AcrB pore domain like"/>
    <property type="match status" value="1"/>
</dbReference>
<dbReference type="RefSeq" id="WP_076500526.1">
    <property type="nucleotide sequence ID" value="NZ_FTOP01000006.1"/>
</dbReference>
<dbReference type="SUPFAM" id="SSF82693">
    <property type="entry name" value="Multidrug efflux transporter AcrB pore domain, PN1, PN2, PC1 and PC2 subdomains"/>
    <property type="match status" value="2"/>
</dbReference>
<dbReference type="GO" id="GO:0042910">
    <property type="term" value="F:xenobiotic transmembrane transporter activity"/>
    <property type="evidence" value="ECO:0007669"/>
    <property type="project" value="TreeGrafter"/>
</dbReference>
<dbReference type="Gene3D" id="3.30.2090.10">
    <property type="entry name" value="Multidrug efflux transporter AcrB TolC docking domain, DN and DC subdomains"/>
    <property type="match status" value="2"/>
</dbReference>
<dbReference type="Proteomes" id="UP000186026">
    <property type="component" value="Unassembled WGS sequence"/>
</dbReference>
<keyword evidence="3" id="KW-1185">Reference proteome</keyword>
<dbReference type="Gene3D" id="3.30.70.1440">
    <property type="entry name" value="Multidrug efflux transporter AcrB pore domain"/>
    <property type="match status" value="1"/>
</dbReference>
<gene>
    <name evidence="2" type="ORF">SAMN05421761_10641</name>
</gene>
<feature type="transmembrane region" description="Helical" evidence="1">
    <location>
        <begin position="414"/>
        <end position="435"/>
    </location>
</feature>
<dbReference type="InterPro" id="IPR001036">
    <property type="entry name" value="Acrflvin-R"/>
</dbReference>
<keyword evidence="1" id="KW-1133">Transmembrane helix</keyword>
<dbReference type="EMBL" id="FTOP01000006">
    <property type="protein sequence ID" value="SIS84835.1"/>
    <property type="molecule type" value="Genomic_DNA"/>
</dbReference>
<sequence length="1038" mass="117037">MTPFRIIISFIVLAVIGFALVPKLSVDLNPRDKEPILTVSYGVRQASPDLVEKLATSPLEGALSQLAELKKIRSVSRYNGGNVTLTFDKETDMEFKKFEVASIIRQVYPSLDENVSYPLVTQTAERRANVKNPILIYSINGPFAAFEIKKITEDVLKTSLNRFEEIEEINVRGATDLQLFVDYDIKKLQALRLSRSDVTSAINGAFGRNYPGALTNTRGETLFIQVDRSLQQMSQVENLLITTREGKEVYLKDIAKLTIQEAEASSYYRINGNNSVSLSIINRDGVNKVILAKEIKAAIEEAKPLLPAGFEVRLETDDTEFLEKELNKIYKRSGLSILILIVFIFLINRNLKYLSILFLGIVVNLSITGIVLYLLKVDIHLYSLAGLTISFGLIVDNAIIMIDHLHKHKNRKVFLALLAASLTTIAALMIVFFLPEEERKNLTEFSIVVATMLGVSLVVALLFTPAMYALLFGGKKIKGRQLTLAQLRKRVKAFRLYNKTISFTAKYRKTFVTMLLLLFGLPVFFMPAKWEGQEWYNKTIGSTLYQEEIRPYVDKALGGSLRMFVRGVYEKSGYREAEKTRLNVQARLPFGNTLDQMDFIMREFEGYLKGVEGIDQFITNVQSGQFASISITFKEAYEKSALPYQLKGRLSVKSTDWSGARWNIYGVGQGFYTGGGGEGIPSFQVTMKGYNYDELERQSEVLAEKLLKHKRIQEVNTNERVSYNEAKTEEYVLRLDQRNLALGGINQYQLINSLNDVSKPTGTSGSLTLDEKNYGVVVRENQSERFSKFDLEETSLITGENNIFKVSNFGTLAKEFTTNSLYKEDRQYIRSVAFEYMGSRKFGDEYLTEVLDEMKLAMPIGYTATKQTWSWDYGKAKRQYGLMAVLIVGVFFITAVLFENLRQPFYIIAIIPLSFIGLFLIFSLGNFYYDQGGWAAFVMLGGLAVNAAIFIVNDLNNRKSGGPVNYNRNVIKAAAGKSIPIMLTIMSTCFGLIPFIMEGQNEIFWFSLAIGTIGGLVFSIVGVFIGLPVFLWRKVRKA</sequence>
<feature type="transmembrane region" description="Helical" evidence="1">
    <location>
        <begin position="447"/>
        <end position="471"/>
    </location>
</feature>
<keyword evidence="1" id="KW-0472">Membrane</keyword>
<dbReference type="InterPro" id="IPR027463">
    <property type="entry name" value="AcrB_DN_DC_subdom"/>
</dbReference>
<accession>A0A1N7MFC7</accession>
<dbReference type="PANTHER" id="PTHR32063:SF0">
    <property type="entry name" value="SWARMING MOTILITY PROTEIN SWRC"/>
    <property type="match status" value="1"/>
</dbReference>
<dbReference type="Gene3D" id="1.20.1640.10">
    <property type="entry name" value="Multidrug efflux transporter AcrB transmembrane domain"/>
    <property type="match status" value="3"/>
</dbReference>
<dbReference type="PRINTS" id="PR00702">
    <property type="entry name" value="ACRIFLAVINRP"/>
</dbReference>
<dbReference type="OrthoDB" id="9809409at2"/>
<protein>
    <submittedName>
        <fullName evidence="2">Multidrug efflux pump subunit AcrB</fullName>
    </submittedName>
</protein>
<evidence type="ECO:0000313" key="2">
    <source>
        <dbReference type="EMBL" id="SIS84835.1"/>
    </source>
</evidence>